<sequence>MKVAVVKYNAGNICSVDYALKRLGVEAVITADKEELQSADKVIFPGVGEAETTMNHLKATGLDELIKDLRQPVLGICLGMQLMCRYSEEGGVDCLNIFDVDVKRFVPQKHEDKVPHMGWNTIGQTNSKLFEGFTEEEFVYFVHSFYVPTCDFTAATTDYIHPFSAALHKDNFYATQFHPEKSGKTGEKILTNFLNLCR</sequence>
<keyword evidence="5 10" id="KW-0315">Glutamine amidotransferase</keyword>
<dbReference type="Pfam" id="PF00117">
    <property type="entry name" value="GATase"/>
    <property type="match status" value="1"/>
</dbReference>
<gene>
    <name evidence="10 12" type="primary">hisH</name>
    <name evidence="12" type="ORF">H8S67_20890</name>
</gene>
<comment type="subcellular location">
    <subcellularLocation>
        <location evidence="10">Cytoplasm</location>
    </subcellularLocation>
</comment>
<dbReference type="InterPro" id="IPR017926">
    <property type="entry name" value="GATASE"/>
</dbReference>
<comment type="caution">
    <text evidence="12">The sequence shown here is derived from an EMBL/GenBank/DDBJ whole genome shotgun (WGS) entry which is preliminary data.</text>
</comment>
<comment type="function">
    <text evidence="10">IGPS catalyzes the conversion of PRFAR and glutamine to IGP, AICAR and glutamate. The HisH subunit catalyzes the hydrolysis of glutamine to glutamate and ammonia as part of the synthesis of IGP and AICAR. The resulting ammonia molecule is channeled to the active site of HisF.</text>
</comment>
<dbReference type="HAMAP" id="MF_00278">
    <property type="entry name" value="HisH"/>
    <property type="match status" value="1"/>
</dbReference>
<evidence type="ECO:0000256" key="8">
    <source>
        <dbReference type="ARBA" id="ARBA00047838"/>
    </source>
</evidence>
<evidence type="ECO:0000256" key="4">
    <source>
        <dbReference type="ARBA" id="ARBA00022801"/>
    </source>
</evidence>
<dbReference type="PROSITE" id="PS51273">
    <property type="entry name" value="GATASE_TYPE_1"/>
    <property type="match status" value="1"/>
</dbReference>
<dbReference type="InterPro" id="IPR010139">
    <property type="entry name" value="Imidazole-glycPsynth_HisH"/>
</dbReference>
<dbReference type="EMBL" id="JACOOE010000015">
    <property type="protein sequence ID" value="MBC5607098.1"/>
    <property type="molecule type" value="Genomic_DNA"/>
</dbReference>
<keyword evidence="4 10" id="KW-0378">Hydrolase</keyword>
<keyword evidence="13" id="KW-1185">Reference proteome</keyword>
<keyword evidence="6 10" id="KW-0368">Histidine biosynthesis</keyword>
<dbReference type="PANTHER" id="PTHR42701:SF1">
    <property type="entry name" value="IMIDAZOLE GLYCEROL PHOSPHATE SYNTHASE SUBUNIT HISH"/>
    <property type="match status" value="1"/>
</dbReference>
<reference evidence="12 13" key="1">
    <citation type="submission" date="2020-08" db="EMBL/GenBank/DDBJ databases">
        <title>Genome public.</title>
        <authorList>
            <person name="Liu C."/>
            <person name="Sun Q."/>
        </authorList>
    </citation>
    <scope>NUCLEOTIDE SEQUENCE [LARGE SCALE GENOMIC DNA]</scope>
    <source>
        <strain evidence="12 13">M27</strain>
    </source>
</reference>
<protein>
    <recommendedName>
        <fullName evidence="10">Imidazole glycerol phosphate synthase subunit HisH</fullName>
        <ecNumber evidence="10">4.3.2.10</ecNumber>
    </recommendedName>
    <alternativeName>
        <fullName evidence="10">IGP synthase glutaminase subunit</fullName>
        <ecNumber evidence="10">3.5.1.2</ecNumber>
    </alternativeName>
    <alternativeName>
        <fullName evidence="10">IGP synthase subunit HisH</fullName>
    </alternativeName>
    <alternativeName>
        <fullName evidence="10">ImGP synthase subunit HisH</fullName>
        <shortName evidence="10">IGPS subunit HisH</shortName>
    </alternativeName>
</protein>
<keyword evidence="3 10" id="KW-0028">Amino-acid biosynthesis</keyword>
<dbReference type="InterPro" id="IPR029062">
    <property type="entry name" value="Class_I_gatase-like"/>
</dbReference>
<feature type="domain" description="Glutamine amidotransferase" evidence="11">
    <location>
        <begin position="19"/>
        <end position="194"/>
    </location>
</feature>
<dbReference type="NCBIfam" id="TIGR01855">
    <property type="entry name" value="IMP_synth_hisH"/>
    <property type="match status" value="1"/>
</dbReference>
<evidence type="ECO:0000313" key="12">
    <source>
        <dbReference type="EMBL" id="MBC5607098.1"/>
    </source>
</evidence>
<keyword evidence="10" id="KW-0963">Cytoplasm</keyword>
<dbReference type="PANTHER" id="PTHR42701">
    <property type="entry name" value="IMIDAZOLE GLYCEROL PHOSPHATE SYNTHASE SUBUNIT HISH"/>
    <property type="match status" value="1"/>
</dbReference>
<dbReference type="CDD" id="cd01748">
    <property type="entry name" value="GATase1_IGP_Synthase"/>
    <property type="match status" value="1"/>
</dbReference>
<comment type="catalytic activity">
    <reaction evidence="8 10">
        <text>5-[(5-phospho-1-deoxy-D-ribulos-1-ylimino)methylamino]-1-(5-phospho-beta-D-ribosyl)imidazole-4-carboxamide + L-glutamine = D-erythro-1-(imidazol-4-yl)glycerol 3-phosphate + 5-amino-1-(5-phospho-beta-D-ribosyl)imidazole-4-carboxamide + L-glutamate + H(+)</text>
        <dbReference type="Rhea" id="RHEA:24793"/>
        <dbReference type="ChEBI" id="CHEBI:15378"/>
        <dbReference type="ChEBI" id="CHEBI:29985"/>
        <dbReference type="ChEBI" id="CHEBI:58278"/>
        <dbReference type="ChEBI" id="CHEBI:58359"/>
        <dbReference type="ChEBI" id="CHEBI:58475"/>
        <dbReference type="ChEBI" id="CHEBI:58525"/>
        <dbReference type="EC" id="4.3.2.10"/>
    </reaction>
</comment>
<dbReference type="SUPFAM" id="SSF52317">
    <property type="entry name" value="Class I glutamine amidotransferase-like"/>
    <property type="match status" value="1"/>
</dbReference>
<evidence type="ECO:0000256" key="3">
    <source>
        <dbReference type="ARBA" id="ARBA00022605"/>
    </source>
</evidence>
<evidence type="ECO:0000313" key="13">
    <source>
        <dbReference type="Proteomes" id="UP000600600"/>
    </source>
</evidence>
<evidence type="ECO:0000256" key="6">
    <source>
        <dbReference type="ARBA" id="ARBA00023102"/>
    </source>
</evidence>
<organism evidence="12 13">
    <name type="scientific">Bacteroides difficilis</name>
    <dbReference type="NCBI Taxonomy" id="2763021"/>
    <lineage>
        <taxon>Bacteria</taxon>
        <taxon>Pseudomonadati</taxon>
        <taxon>Bacteroidota</taxon>
        <taxon>Bacteroidia</taxon>
        <taxon>Bacteroidales</taxon>
        <taxon>Bacteroidaceae</taxon>
        <taxon>Bacteroides</taxon>
    </lineage>
</organism>
<dbReference type="EC" id="3.5.1.2" evidence="10"/>
<comment type="subunit">
    <text evidence="2 10">Heterodimer of HisH and HisF.</text>
</comment>
<keyword evidence="7 10" id="KW-0456">Lyase</keyword>
<dbReference type="PIRSF" id="PIRSF000495">
    <property type="entry name" value="Amidotransf_hisH"/>
    <property type="match status" value="1"/>
</dbReference>
<accession>A0ABR7CH38</accession>
<proteinExistence type="inferred from homology"/>
<evidence type="ECO:0000256" key="7">
    <source>
        <dbReference type="ARBA" id="ARBA00023239"/>
    </source>
</evidence>
<dbReference type="RefSeq" id="WP_186968484.1">
    <property type="nucleotide sequence ID" value="NZ_JACOOE010000015.1"/>
</dbReference>
<comment type="catalytic activity">
    <reaction evidence="9 10">
        <text>L-glutamine + H2O = L-glutamate + NH4(+)</text>
        <dbReference type="Rhea" id="RHEA:15889"/>
        <dbReference type="ChEBI" id="CHEBI:15377"/>
        <dbReference type="ChEBI" id="CHEBI:28938"/>
        <dbReference type="ChEBI" id="CHEBI:29985"/>
        <dbReference type="ChEBI" id="CHEBI:58359"/>
        <dbReference type="EC" id="3.5.1.2"/>
    </reaction>
</comment>
<evidence type="ECO:0000256" key="10">
    <source>
        <dbReference type="HAMAP-Rule" id="MF_00278"/>
    </source>
</evidence>
<evidence type="ECO:0000256" key="2">
    <source>
        <dbReference type="ARBA" id="ARBA00011152"/>
    </source>
</evidence>
<evidence type="ECO:0000259" key="11">
    <source>
        <dbReference type="Pfam" id="PF00117"/>
    </source>
</evidence>
<dbReference type="EC" id="4.3.2.10" evidence="10"/>
<evidence type="ECO:0000256" key="1">
    <source>
        <dbReference type="ARBA" id="ARBA00005091"/>
    </source>
</evidence>
<feature type="active site" evidence="10">
    <location>
        <position position="178"/>
    </location>
</feature>
<name>A0ABR7CH38_9BACE</name>
<evidence type="ECO:0000256" key="5">
    <source>
        <dbReference type="ARBA" id="ARBA00022962"/>
    </source>
</evidence>
<comment type="pathway">
    <text evidence="1 10">Amino-acid biosynthesis; L-histidine biosynthesis; L-histidine from 5-phospho-alpha-D-ribose 1-diphosphate: step 5/9.</text>
</comment>
<dbReference type="Gene3D" id="3.40.50.880">
    <property type="match status" value="1"/>
</dbReference>
<feature type="active site" description="Nucleophile" evidence="10">
    <location>
        <position position="77"/>
    </location>
</feature>
<dbReference type="Proteomes" id="UP000600600">
    <property type="component" value="Unassembled WGS sequence"/>
</dbReference>
<evidence type="ECO:0000256" key="9">
    <source>
        <dbReference type="ARBA" id="ARBA00049534"/>
    </source>
</evidence>
<feature type="active site" evidence="10">
    <location>
        <position position="180"/>
    </location>
</feature>